<dbReference type="EMBL" id="JACSRA010000037">
    <property type="protein sequence ID" value="MBD7913164.1"/>
    <property type="molecule type" value="Genomic_DNA"/>
</dbReference>
<protein>
    <recommendedName>
        <fullName evidence="3">Tetratricopeptide repeat protein</fullName>
    </recommendedName>
</protein>
<gene>
    <name evidence="1" type="ORF">H9661_17575</name>
</gene>
<accession>A0ABR8PYH1</accession>
<evidence type="ECO:0008006" key="3">
    <source>
        <dbReference type="Google" id="ProtNLM"/>
    </source>
</evidence>
<comment type="caution">
    <text evidence="1">The sequence shown here is derived from an EMBL/GenBank/DDBJ whole genome shotgun (WGS) entry which is preliminary data.</text>
</comment>
<dbReference type="Proteomes" id="UP000627781">
    <property type="component" value="Unassembled WGS sequence"/>
</dbReference>
<evidence type="ECO:0000313" key="1">
    <source>
        <dbReference type="EMBL" id="MBD7913164.1"/>
    </source>
</evidence>
<organism evidence="1 2">
    <name type="scientific">Clostridium cibarium</name>
    <dbReference type="NCBI Taxonomy" id="2762247"/>
    <lineage>
        <taxon>Bacteria</taxon>
        <taxon>Bacillati</taxon>
        <taxon>Bacillota</taxon>
        <taxon>Clostridia</taxon>
        <taxon>Eubacteriales</taxon>
        <taxon>Clostridiaceae</taxon>
        <taxon>Clostridium</taxon>
    </lineage>
</organism>
<proteinExistence type="predicted"/>
<dbReference type="InterPro" id="IPR045507">
    <property type="entry name" value="DUF6483"/>
</dbReference>
<keyword evidence="2" id="KW-1185">Reference proteome</keyword>
<name>A0ABR8PYH1_9CLOT</name>
<dbReference type="RefSeq" id="WP_143315087.1">
    <property type="nucleotide sequence ID" value="NZ_JACSRA010000037.1"/>
</dbReference>
<reference evidence="1 2" key="1">
    <citation type="submission" date="2020-08" db="EMBL/GenBank/DDBJ databases">
        <title>A Genomic Blueprint of the Chicken Gut Microbiome.</title>
        <authorList>
            <person name="Gilroy R."/>
            <person name="Ravi A."/>
            <person name="Getino M."/>
            <person name="Pursley I."/>
            <person name="Horton D.L."/>
            <person name="Alikhan N.-F."/>
            <person name="Baker D."/>
            <person name="Gharbi K."/>
            <person name="Hall N."/>
            <person name="Watson M."/>
            <person name="Adriaenssens E.M."/>
            <person name="Foster-Nyarko E."/>
            <person name="Jarju S."/>
            <person name="Secka A."/>
            <person name="Antonio M."/>
            <person name="Oren A."/>
            <person name="Chaudhuri R."/>
            <person name="La Ragione R.M."/>
            <person name="Hildebrand F."/>
            <person name="Pallen M.J."/>
        </authorList>
    </citation>
    <scope>NUCLEOTIDE SEQUENCE [LARGE SCALE GENOMIC DNA]</scope>
    <source>
        <strain evidence="1 2">Sa3CVN1</strain>
    </source>
</reference>
<sequence length="120" mass="14006">MFESDYMKRLIESIGKMLVAITSGKDAIESNIKFEEDNVSISEDGLLEIMVNKYVHEGKLDEAEKIIFEAVKSRKSRRSFEIALSFYKEISEWDESKLTKYNFSKKRIIQGLENIKKLED</sequence>
<dbReference type="Pfam" id="PF20092">
    <property type="entry name" value="DUF6483"/>
    <property type="match status" value="1"/>
</dbReference>
<evidence type="ECO:0000313" key="2">
    <source>
        <dbReference type="Proteomes" id="UP000627781"/>
    </source>
</evidence>